<feature type="compositionally biased region" description="Gly residues" evidence="7">
    <location>
        <begin position="91"/>
        <end position="103"/>
    </location>
</feature>
<dbReference type="Pfam" id="PF01846">
    <property type="entry name" value="FF"/>
    <property type="match status" value="3"/>
</dbReference>
<dbReference type="InterPro" id="IPR039726">
    <property type="entry name" value="Prp40-like"/>
</dbReference>
<keyword evidence="6" id="KW-0175">Coiled coil</keyword>
<feature type="coiled-coil region" evidence="6">
    <location>
        <begin position="501"/>
        <end position="528"/>
    </location>
</feature>
<feature type="domain" description="WW" evidence="8">
    <location>
        <begin position="52"/>
        <end position="79"/>
    </location>
</feature>
<gene>
    <name evidence="10" type="ORF">TI39_contig4114g00007</name>
</gene>
<evidence type="ECO:0000256" key="3">
    <source>
        <dbReference type="ARBA" id="ARBA00022737"/>
    </source>
</evidence>
<protein>
    <recommendedName>
        <fullName evidence="12">Formin binding protein</fullName>
    </recommendedName>
</protein>
<evidence type="ECO:0000256" key="2">
    <source>
        <dbReference type="ARBA" id="ARBA00022664"/>
    </source>
</evidence>
<evidence type="ECO:0000313" key="11">
    <source>
        <dbReference type="Proteomes" id="UP000033647"/>
    </source>
</evidence>
<sequence>MSDWGKAQTAEGKVYYWNKVTKATSWTAPEGFVDEPSAPVAAAPVSTSLADWSEAKTEDGRTYYFNKVTRVTAWEPPQGWGQQKAAPEFVAGGGAPGGGGGAGYPSRDREYENNDRRMARRDNRDHGLPMKPSFDGPRDGGRPWEGREPRQDGGGFRGAMPVKTDEPEYATEAQAEEAFFKLLKSHKVTPDTPWKDAVRMVVRERDFRAIKDAKDRKMAFEKYCHEVRAQEKEKEKERRGRIKEDFRQMLTTHEEIQHYTRWKTARPLIEREIVFKAAGEEEDKRRMFDEYILELKKRHVEREDSRKKQAMGELGNMLKALILDPNTSWPEAEETILNNERFVKEDVFRSLHKADVFSAFDNHQRDLDRVANDVTQQEKAQRKRRVRKARDGYNQLLREKLNEGAIKAGSKWQDFYPLIKDDARFDAYLGLPGSSPLELFWDVVEEEDRKLRSLRNDALDVLEDARFEMITTTKLEEFTDLMRSHPKTSSLKSDQLSMIYAKIMEKIKEREEKDKHKAERTQRDLLDTLRSVMRKLEPPIHLDDTYEDVAVRLSGQRDFEAAADDVRRQAFSKTLRRLREKDEEREASRRERERERADRERERDRHHRNGSRRDDRDDHHRSDRHRTRSRDHRDSRRLRTRSPEIDAYEADRRKAQEDRVRSSRKASFGLTPPPRDRDIRDRRGDDRYDPRDRERDRERRPVDRHESGGGGLYERERRERELERERHFVSRADPRDKGRTLDYGDDEVVGSRPGSIRKRRESEGSVGSGRREVKRPRQATRTPVPDPTLPKEEPPALRSGSEDGEIEEVV</sequence>
<feature type="domain" description="FF" evidence="9">
    <location>
        <begin position="385"/>
        <end position="446"/>
    </location>
</feature>
<dbReference type="Gene3D" id="1.10.10.440">
    <property type="entry name" value="FF domain"/>
    <property type="match status" value="5"/>
</dbReference>
<dbReference type="CDD" id="cd00201">
    <property type="entry name" value="WW"/>
    <property type="match status" value="2"/>
</dbReference>
<evidence type="ECO:0000256" key="7">
    <source>
        <dbReference type="SAM" id="MobiDB-lite"/>
    </source>
</evidence>
<evidence type="ECO:0000256" key="5">
    <source>
        <dbReference type="ARBA" id="ARBA00023242"/>
    </source>
</evidence>
<dbReference type="STRING" id="1047168.A0A0F4GDE7"/>
<dbReference type="Proteomes" id="UP000033647">
    <property type="component" value="Unassembled WGS sequence"/>
</dbReference>
<dbReference type="Pfam" id="PF00397">
    <property type="entry name" value="WW"/>
    <property type="match status" value="2"/>
</dbReference>
<feature type="compositionally biased region" description="Basic and acidic residues" evidence="7">
    <location>
        <begin position="106"/>
        <end position="128"/>
    </location>
</feature>
<keyword evidence="2" id="KW-0507">mRNA processing</keyword>
<feature type="compositionally biased region" description="Basic and acidic residues" evidence="7">
    <location>
        <begin position="674"/>
        <end position="742"/>
    </location>
</feature>
<feature type="compositionally biased region" description="Basic residues" evidence="7">
    <location>
        <begin position="622"/>
        <end position="640"/>
    </location>
</feature>
<evidence type="ECO:0000256" key="6">
    <source>
        <dbReference type="SAM" id="Coils"/>
    </source>
</evidence>
<feature type="compositionally biased region" description="Basic and acidic residues" evidence="7">
    <location>
        <begin position="641"/>
        <end position="661"/>
    </location>
</feature>
<comment type="subcellular location">
    <subcellularLocation>
        <location evidence="1">Nucleus</location>
    </subcellularLocation>
</comment>
<dbReference type="Gene3D" id="2.20.70.10">
    <property type="match status" value="2"/>
</dbReference>
<dbReference type="SMART" id="SM00456">
    <property type="entry name" value="WW"/>
    <property type="match status" value="2"/>
</dbReference>
<dbReference type="InterPro" id="IPR036517">
    <property type="entry name" value="FF_domain_sf"/>
</dbReference>
<feature type="domain" description="FF" evidence="9">
    <location>
        <begin position="239"/>
        <end position="294"/>
    </location>
</feature>
<keyword evidence="11" id="KW-1185">Reference proteome</keyword>
<keyword evidence="3" id="KW-0677">Repeat</keyword>
<feature type="compositionally biased region" description="Basic and acidic residues" evidence="7">
    <location>
        <begin position="136"/>
        <end position="151"/>
    </location>
</feature>
<dbReference type="AlphaFoldDB" id="A0A0F4GDE7"/>
<feature type="domain" description="WW" evidence="8">
    <location>
        <begin position="1"/>
        <end position="31"/>
    </location>
</feature>
<dbReference type="GO" id="GO:0071004">
    <property type="term" value="C:U2-type prespliceosome"/>
    <property type="evidence" value="ECO:0007669"/>
    <property type="project" value="TreeGrafter"/>
</dbReference>
<dbReference type="EMBL" id="LAFY01004074">
    <property type="protein sequence ID" value="KJX95421.1"/>
    <property type="molecule type" value="Genomic_DNA"/>
</dbReference>
<keyword evidence="5" id="KW-0539">Nucleus</keyword>
<evidence type="ECO:0000313" key="10">
    <source>
        <dbReference type="EMBL" id="KJX95421.1"/>
    </source>
</evidence>
<evidence type="ECO:0000256" key="1">
    <source>
        <dbReference type="ARBA" id="ARBA00004123"/>
    </source>
</evidence>
<dbReference type="SMART" id="SM00441">
    <property type="entry name" value="FF"/>
    <property type="match status" value="4"/>
</dbReference>
<dbReference type="FunFam" id="1.10.10.440:FF:000013">
    <property type="entry name" value="pre-mRNA-processing protein 40A isoform X1"/>
    <property type="match status" value="1"/>
</dbReference>
<dbReference type="GO" id="GO:0003723">
    <property type="term" value="F:RNA binding"/>
    <property type="evidence" value="ECO:0007669"/>
    <property type="project" value="TreeGrafter"/>
</dbReference>
<dbReference type="OrthoDB" id="187617at2759"/>
<dbReference type="PANTHER" id="PTHR11864:SF0">
    <property type="entry name" value="PRP40 PRE-MRNA PROCESSING FACTOR 40 HOMOLOG A (YEAST)"/>
    <property type="match status" value="1"/>
</dbReference>
<feature type="region of interest" description="Disordered" evidence="7">
    <location>
        <begin position="578"/>
        <end position="810"/>
    </location>
</feature>
<evidence type="ECO:0000256" key="4">
    <source>
        <dbReference type="ARBA" id="ARBA00023187"/>
    </source>
</evidence>
<organism evidence="10 11">
    <name type="scientific">Zymoseptoria brevis</name>
    <dbReference type="NCBI Taxonomy" id="1047168"/>
    <lineage>
        <taxon>Eukaryota</taxon>
        <taxon>Fungi</taxon>
        <taxon>Dikarya</taxon>
        <taxon>Ascomycota</taxon>
        <taxon>Pezizomycotina</taxon>
        <taxon>Dothideomycetes</taxon>
        <taxon>Dothideomycetidae</taxon>
        <taxon>Mycosphaerellales</taxon>
        <taxon>Mycosphaerellaceae</taxon>
        <taxon>Zymoseptoria</taxon>
    </lineage>
</organism>
<dbReference type="InterPro" id="IPR036020">
    <property type="entry name" value="WW_dom_sf"/>
</dbReference>
<keyword evidence="4" id="KW-0508">mRNA splicing</keyword>
<evidence type="ECO:0000259" key="8">
    <source>
        <dbReference type="PROSITE" id="PS50020"/>
    </source>
</evidence>
<dbReference type="Pfam" id="PF25432">
    <property type="entry name" value="FF_PRPF40A"/>
    <property type="match status" value="1"/>
</dbReference>
<feature type="region of interest" description="Disordered" evidence="7">
    <location>
        <begin position="88"/>
        <end position="170"/>
    </location>
</feature>
<dbReference type="InterPro" id="IPR002713">
    <property type="entry name" value="FF_domain"/>
</dbReference>
<feature type="compositionally biased region" description="Basic and acidic residues" evidence="7">
    <location>
        <begin position="578"/>
        <end position="603"/>
    </location>
</feature>
<accession>A0A0F4GDE7</accession>
<feature type="domain" description="FF" evidence="9">
    <location>
        <begin position="169"/>
        <end position="226"/>
    </location>
</feature>
<feature type="compositionally biased region" description="Basic and acidic residues" evidence="7">
    <location>
        <begin position="611"/>
        <end position="621"/>
    </location>
</feature>
<dbReference type="GO" id="GO:0005685">
    <property type="term" value="C:U1 snRNP"/>
    <property type="evidence" value="ECO:0007669"/>
    <property type="project" value="TreeGrafter"/>
</dbReference>
<evidence type="ECO:0008006" key="12">
    <source>
        <dbReference type="Google" id="ProtNLM"/>
    </source>
</evidence>
<dbReference type="SUPFAM" id="SSF51045">
    <property type="entry name" value="WW domain"/>
    <property type="match status" value="2"/>
</dbReference>
<dbReference type="PANTHER" id="PTHR11864">
    <property type="entry name" value="PRE-MRNA-PROCESSING PROTEIN PRP40"/>
    <property type="match status" value="1"/>
</dbReference>
<dbReference type="PROSITE" id="PS51676">
    <property type="entry name" value="FF"/>
    <property type="match status" value="3"/>
</dbReference>
<comment type="caution">
    <text evidence="10">The sequence shown here is derived from an EMBL/GenBank/DDBJ whole genome shotgun (WGS) entry which is preliminary data.</text>
</comment>
<evidence type="ECO:0000259" key="9">
    <source>
        <dbReference type="PROSITE" id="PS51676"/>
    </source>
</evidence>
<name>A0A0F4GDE7_9PEZI</name>
<dbReference type="GO" id="GO:0045292">
    <property type="term" value="P:mRNA cis splicing, via spliceosome"/>
    <property type="evidence" value="ECO:0007669"/>
    <property type="project" value="InterPro"/>
</dbReference>
<dbReference type="SUPFAM" id="SSF81698">
    <property type="entry name" value="FF domain"/>
    <property type="match status" value="5"/>
</dbReference>
<dbReference type="InterPro" id="IPR001202">
    <property type="entry name" value="WW_dom"/>
</dbReference>
<proteinExistence type="predicted"/>
<dbReference type="PROSITE" id="PS50020">
    <property type="entry name" value="WW_DOMAIN_2"/>
    <property type="match status" value="2"/>
</dbReference>
<reference evidence="10 11" key="1">
    <citation type="submission" date="2015-03" db="EMBL/GenBank/DDBJ databases">
        <title>RNA-seq based gene annotation and comparative genomics of four Zymoseptoria species reveal species-specific pathogenicity related genes and transposable element activity.</title>
        <authorList>
            <person name="Grandaubert J."/>
            <person name="Bhattacharyya A."/>
            <person name="Stukenbrock E.H."/>
        </authorList>
    </citation>
    <scope>NUCLEOTIDE SEQUENCE [LARGE SCALE GENOMIC DNA]</scope>
    <source>
        <strain evidence="10 11">Zb18110</strain>
    </source>
</reference>